<dbReference type="KEGG" id="abo:ABO_1787"/>
<dbReference type="Gene3D" id="1.10.10.60">
    <property type="entry name" value="Homeodomain-like"/>
    <property type="match status" value="1"/>
</dbReference>
<dbReference type="HOGENOM" id="CLU_027402_33_2_6"/>
<evidence type="ECO:0000313" key="4">
    <source>
        <dbReference type="Proteomes" id="UP000008871"/>
    </source>
</evidence>
<dbReference type="EMBL" id="AM286690">
    <property type="protein sequence ID" value="CAL17235.1"/>
    <property type="molecule type" value="Genomic_DNA"/>
</dbReference>
<dbReference type="eggNOG" id="COG2963">
    <property type="taxonomic scope" value="Bacteria"/>
</dbReference>
<dbReference type="InterPro" id="IPR002514">
    <property type="entry name" value="Transposase_8"/>
</dbReference>
<dbReference type="GO" id="GO:0006313">
    <property type="term" value="P:DNA transposition"/>
    <property type="evidence" value="ECO:0007669"/>
    <property type="project" value="InterPro"/>
</dbReference>
<evidence type="ECO:0000256" key="2">
    <source>
        <dbReference type="SAM" id="MobiDB-lite"/>
    </source>
</evidence>
<name>Q0VNL3_ALCBS</name>
<protein>
    <submittedName>
        <fullName evidence="3">Transposase, OrfA</fullName>
    </submittedName>
</protein>
<feature type="region of interest" description="Disordered" evidence="2">
    <location>
        <begin position="57"/>
        <end position="85"/>
    </location>
</feature>
<organism evidence="3 4">
    <name type="scientific">Alcanivorax borkumensis (strain ATCC 700651 / DSM 11573 / NCIMB 13689 / SK2)</name>
    <dbReference type="NCBI Taxonomy" id="393595"/>
    <lineage>
        <taxon>Bacteria</taxon>
        <taxon>Pseudomonadati</taxon>
        <taxon>Pseudomonadota</taxon>
        <taxon>Gammaproteobacteria</taxon>
        <taxon>Oceanospirillales</taxon>
        <taxon>Alcanivoracaceae</taxon>
        <taxon>Alcanivorax</taxon>
    </lineage>
</organism>
<dbReference type="GO" id="GO:0004803">
    <property type="term" value="F:transposase activity"/>
    <property type="evidence" value="ECO:0007669"/>
    <property type="project" value="InterPro"/>
</dbReference>
<dbReference type="AlphaFoldDB" id="Q0VNL3"/>
<dbReference type="STRING" id="393595.ABO_1787"/>
<comment type="similarity">
    <text evidence="1">Belongs to the transposase 8 family.</text>
</comment>
<sequence length="124" mass="14791">MPRYNNPRKTWRYSTDFKVKAVELSCQEGIQVQQVAAGLDIHPMMLSRWRKEYREGKIKPDGRKRVGVMKEKKAPSGEELKELDKLKRENTRLQKENDLLKKWQRYLSDRHQSDLDSSRNTDED</sequence>
<dbReference type="Proteomes" id="UP000008871">
    <property type="component" value="Chromosome"/>
</dbReference>
<reference evidence="3 4" key="1">
    <citation type="journal article" date="2006" name="Nat. Biotechnol.">
        <title>Genome sequence of the ubiquitous hydrocarbon-degrading marine bacterium Alcanivorax borkumensis.</title>
        <authorList>
            <person name="Schneiker S."/>
            <person name="Martins dos Santos V.A.P."/>
            <person name="Bartels D."/>
            <person name="Bekel T."/>
            <person name="Brecht M."/>
            <person name="Buhrmester J."/>
            <person name="Chernikova T.N."/>
            <person name="Denaro R."/>
            <person name="Ferrer M."/>
            <person name="Gertler C."/>
            <person name="Goesmann A."/>
            <person name="Golyshina O.V."/>
            <person name="Kaminski F."/>
            <person name="Khachane A.N."/>
            <person name="Lang S."/>
            <person name="Linke B."/>
            <person name="McHardy A.C."/>
            <person name="Meyer F."/>
            <person name="Nechitaylo T."/>
            <person name="Puehler A."/>
            <person name="Regenhardt D."/>
            <person name="Rupp O."/>
            <person name="Sabirova J.S."/>
            <person name="Selbitschka W."/>
            <person name="Yakimov M.M."/>
            <person name="Timmis K.N."/>
            <person name="Vorhoelter F.-J."/>
            <person name="Weidner S."/>
            <person name="Kaiser O."/>
            <person name="Golyshin P.N."/>
        </authorList>
    </citation>
    <scope>NUCLEOTIDE SEQUENCE [LARGE SCALE GENOMIC DNA]</scope>
    <source>
        <strain evidence="4">ATCC 700651 / DSM 11573 / NCIMB 13689 / SK2</strain>
    </source>
</reference>
<accession>Q0VNL3</accession>
<evidence type="ECO:0000313" key="3">
    <source>
        <dbReference type="EMBL" id="CAL17235.1"/>
    </source>
</evidence>
<proteinExistence type="inferred from homology"/>
<gene>
    <name evidence="3" type="ordered locus">ABO_1787</name>
</gene>
<keyword evidence="4" id="KW-1185">Reference proteome</keyword>
<dbReference type="InterPro" id="IPR009057">
    <property type="entry name" value="Homeodomain-like_sf"/>
</dbReference>
<dbReference type="Pfam" id="PF01527">
    <property type="entry name" value="HTH_Tnp_1"/>
    <property type="match status" value="1"/>
</dbReference>
<evidence type="ECO:0000256" key="1">
    <source>
        <dbReference type="ARBA" id="ARBA00009964"/>
    </source>
</evidence>
<dbReference type="SUPFAM" id="SSF46689">
    <property type="entry name" value="Homeodomain-like"/>
    <property type="match status" value="1"/>
</dbReference>
<dbReference type="GO" id="GO:0003677">
    <property type="term" value="F:DNA binding"/>
    <property type="evidence" value="ECO:0007669"/>
    <property type="project" value="InterPro"/>
</dbReference>